<evidence type="ECO:0000256" key="8">
    <source>
        <dbReference type="ARBA" id="ARBA00023157"/>
    </source>
</evidence>
<feature type="transmembrane region" description="Helical" evidence="10">
    <location>
        <begin position="99"/>
        <end position="124"/>
    </location>
</feature>
<dbReference type="InterPro" id="IPR038354">
    <property type="entry name" value="VKOR_sf"/>
</dbReference>
<feature type="transmembrane region" description="Helical" evidence="10">
    <location>
        <begin position="162"/>
        <end position="182"/>
    </location>
</feature>
<comment type="subcellular location">
    <subcellularLocation>
        <location evidence="1">Membrane</location>
        <topology evidence="1">Multi-pass membrane protein</topology>
    </subcellularLocation>
</comment>
<organism evidence="12 13">
    <name type="scientific">Prymnesium parvum</name>
    <name type="common">Toxic golden alga</name>
    <dbReference type="NCBI Taxonomy" id="97485"/>
    <lineage>
        <taxon>Eukaryota</taxon>
        <taxon>Haptista</taxon>
        <taxon>Haptophyta</taxon>
        <taxon>Prymnesiophyceae</taxon>
        <taxon>Prymnesiales</taxon>
        <taxon>Prymnesiaceae</taxon>
        <taxon>Prymnesium</taxon>
    </lineage>
</organism>
<dbReference type="EMBL" id="JBGBPQ010000004">
    <property type="protein sequence ID" value="KAL1525430.1"/>
    <property type="molecule type" value="Genomic_DNA"/>
</dbReference>
<dbReference type="PANTHER" id="PTHR34573:SF1">
    <property type="entry name" value="VITAMIN K EPOXIDE REDUCTASE DOMAIN-CONTAINING PROTEIN"/>
    <property type="match status" value="1"/>
</dbReference>
<name>A0AB34JXQ2_PRYPA</name>
<dbReference type="PANTHER" id="PTHR34573">
    <property type="entry name" value="VKC DOMAIN-CONTAINING PROTEIN"/>
    <property type="match status" value="1"/>
</dbReference>
<evidence type="ECO:0000256" key="3">
    <source>
        <dbReference type="ARBA" id="ARBA00022692"/>
    </source>
</evidence>
<feature type="transmembrane region" description="Helical" evidence="10">
    <location>
        <begin position="136"/>
        <end position="156"/>
    </location>
</feature>
<comment type="caution">
    <text evidence="12">The sequence shown here is derived from an EMBL/GenBank/DDBJ whole genome shotgun (WGS) entry which is preliminary data.</text>
</comment>
<keyword evidence="13" id="KW-1185">Reference proteome</keyword>
<dbReference type="AlphaFoldDB" id="A0AB34JXQ2"/>
<keyword evidence="7 10" id="KW-0472">Membrane</keyword>
<evidence type="ECO:0000256" key="4">
    <source>
        <dbReference type="ARBA" id="ARBA00022719"/>
    </source>
</evidence>
<keyword evidence="8" id="KW-1015">Disulfide bond</keyword>
<keyword evidence="4" id="KW-0874">Quinone</keyword>
<feature type="domain" description="Vitamin K epoxide reductase" evidence="11">
    <location>
        <begin position="45"/>
        <end position="185"/>
    </location>
</feature>
<dbReference type="Gene3D" id="3.40.30.10">
    <property type="entry name" value="Glutaredoxin"/>
    <property type="match status" value="1"/>
</dbReference>
<evidence type="ECO:0000259" key="11">
    <source>
        <dbReference type="SMART" id="SM00756"/>
    </source>
</evidence>
<dbReference type="InterPro" id="IPR012932">
    <property type="entry name" value="VKOR"/>
</dbReference>
<evidence type="ECO:0000256" key="6">
    <source>
        <dbReference type="ARBA" id="ARBA00023002"/>
    </source>
</evidence>
<proteinExistence type="inferred from homology"/>
<evidence type="ECO:0000256" key="5">
    <source>
        <dbReference type="ARBA" id="ARBA00022989"/>
    </source>
</evidence>
<dbReference type="InterPro" id="IPR044698">
    <property type="entry name" value="VKOR/LTO1"/>
</dbReference>
<gene>
    <name evidence="12" type="ORF">AB1Y20_020288</name>
</gene>
<comment type="similarity">
    <text evidence="2">Belongs to the VKOR family.</text>
</comment>
<keyword evidence="6" id="KW-0560">Oxidoreductase</keyword>
<dbReference type="Pfam" id="PF07884">
    <property type="entry name" value="VKOR"/>
    <property type="match status" value="1"/>
</dbReference>
<dbReference type="Proteomes" id="UP001515480">
    <property type="component" value="Unassembled WGS sequence"/>
</dbReference>
<dbReference type="GO" id="GO:0016020">
    <property type="term" value="C:membrane"/>
    <property type="evidence" value="ECO:0007669"/>
    <property type="project" value="UniProtKB-SubCell"/>
</dbReference>
<evidence type="ECO:0000313" key="13">
    <source>
        <dbReference type="Proteomes" id="UP001515480"/>
    </source>
</evidence>
<evidence type="ECO:0000256" key="7">
    <source>
        <dbReference type="ARBA" id="ARBA00023136"/>
    </source>
</evidence>
<sequence>MRFLLLCTAAAALRAPPLAPHARGSLSHTHRSPPAAMDTVRPRADLKGRAALAVLAGLGAVETSAISWSKLAGDDALRLLCPTGGGCADVLDGPWSEVFGVPLAAVGAAAYASVGLLAAAPLLLPAAGGGSKGADMLLVGLTAAMASASACLMLLLVFEIQVACALCIGSALLSASMFVVALRTEILPNRTEGFVVSVSAAALSVMAAALLYLVGPAAEDEVQFDADGLPRPPAIGSHSSEEALSIARRMKAKGGRMFGAFWCSHCINQKEIMGREAMAIVPYVECDAEGSNSQKDICVEAGVKGYPTWQLDGQLFPGEKGLDELRVVLDKLDAR</sequence>
<dbReference type="CDD" id="cd12916">
    <property type="entry name" value="VKOR_1"/>
    <property type="match status" value="1"/>
</dbReference>
<evidence type="ECO:0000256" key="9">
    <source>
        <dbReference type="ARBA" id="ARBA00023284"/>
    </source>
</evidence>
<dbReference type="InterPro" id="IPR036249">
    <property type="entry name" value="Thioredoxin-like_sf"/>
</dbReference>
<dbReference type="GO" id="GO:0016491">
    <property type="term" value="F:oxidoreductase activity"/>
    <property type="evidence" value="ECO:0007669"/>
    <property type="project" value="UniProtKB-KW"/>
</dbReference>
<accession>A0AB34JXQ2</accession>
<protein>
    <recommendedName>
        <fullName evidence="11">Vitamin K epoxide reductase domain-containing protein</fullName>
    </recommendedName>
</protein>
<dbReference type="SUPFAM" id="SSF52833">
    <property type="entry name" value="Thioredoxin-like"/>
    <property type="match status" value="1"/>
</dbReference>
<dbReference type="SMART" id="SM00756">
    <property type="entry name" value="VKc"/>
    <property type="match status" value="1"/>
</dbReference>
<evidence type="ECO:0000256" key="2">
    <source>
        <dbReference type="ARBA" id="ARBA00006214"/>
    </source>
</evidence>
<dbReference type="GO" id="GO:0048038">
    <property type="term" value="F:quinone binding"/>
    <property type="evidence" value="ECO:0007669"/>
    <property type="project" value="UniProtKB-KW"/>
</dbReference>
<keyword evidence="3 10" id="KW-0812">Transmembrane</keyword>
<keyword evidence="9" id="KW-0676">Redox-active center</keyword>
<evidence type="ECO:0000313" key="12">
    <source>
        <dbReference type="EMBL" id="KAL1525430.1"/>
    </source>
</evidence>
<evidence type="ECO:0000256" key="10">
    <source>
        <dbReference type="SAM" id="Phobius"/>
    </source>
</evidence>
<keyword evidence="5 10" id="KW-1133">Transmembrane helix</keyword>
<evidence type="ECO:0000256" key="1">
    <source>
        <dbReference type="ARBA" id="ARBA00004141"/>
    </source>
</evidence>
<reference evidence="12 13" key="1">
    <citation type="journal article" date="2024" name="Science">
        <title>Giant polyketide synthase enzymes in the biosynthesis of giant marine polyether toxins.</title>
        <authorList>
            <person name="Fallon T.R."/>
            <person name="Shende V.V."/>
            <person name="Wierzbicki I.H."/>
            <person name="Pendleton A.L."/>
            <person name="Watervoot N.F."/>
            <person name="Auber R.P."/>
            <person name="Gonzalez D.J."/>
            <person name="Wisecaver J.H."/>
            <person name="Moore B.S."/>
        </authorList>
    </citation>
    <scope>NUCLEOTIDE SEQUENCE [LARGE SCALE GENOMIC DNA]</scope>
    <source>
        <strain evidence="12 13">12B1</strain>
    </source>
</reference>
<dbReference type="Gene3D" id="1.20.1440.130">
    <property type="entry name" value="VKOR domain"/>
    <property type="match status" value="1"/>
</dbReference>
<feature type="transmembrane region" description="Helical" evidence="10">
    <location>
        <begin position="194"/>
        <end position="214"/>
    </location>
</feature>